<protein>
    <submittedName>
        <fullName evidence="1">Uncharacterized protein</fullName>
    </submittedName>
</protein>
<evidence type="ECO:0000313" key="1">
    <source>
        <dbReference type="EMBL" id="MBW8636979.1"/>
    </source>
</evidence>
<proteinExistence type="predicted"/>
<sequence>MADDFAYTSEQKSSVIAVMPRGLSIEAIDEAVASLEICIRHYVHEQDLAEESVSLLQETQDAANIWEQAWEIAPPDIESRIAELLYRAENDLQILQRRLNATNRKTRDQLLANVFEIWSDLQGEHPSTNTISAVDSPFQRFAYSAAVEPLGLALSEKTVYRAVQKYKKAARDHMNL</sequence>
<evidence type="ECO:0000313" key="2">
    <source>
        <dbReference type="Proteomes" id="UP001196509"/>
    </source>
</evidence>
<gene>
    <name evidence="1" type="ORF">K1W69_07245</name>
</gene>
<comment type="caution">
    <text evidence="1">The sequence shown here is derived from an EMBL/GenBank/DDBJ whole genome shotgun (WGS) entry which is preliminary data.</text>
</comment>
<dbReference type="RefSeq" id="WP_220227617.1">
    <property type="nucleotide sequence ID" value="NZ_JAICBX010000001.1"/>
</dbReference>
<organism evidence="1 2">
    <name type="scientific">Flavimaribacter sediminis</name>
    <dbReference type="NCBI Taxonomy" id="2865987"/>
    <lineage>
        <taxon>Bacteria</taxon>
        <taxon>Pseudomonadati</taxon>
        <taxon>Pseudomonadota</taxon>
        <taxon>Alphaproteobacteria</taxon>
        <taxon>Hyphomicrobiales</taxon>
        <taxon>Rhizobiaceae</taxon>
        <taxon>Flavimaribacter</taxon>
    </lineage>
</organism>
<keyword evidence="2" id="KW-1185">Reference proteome</keyword>
<name>A0AAE2ZHU3_9HYPH</name>
<dbReference type="Proteomes" id="UP001196509">
    <property type="component" value="Unassembled WGS sequence"/>
</dbReference>
<dbReference type="EMBL" id="JAICBX010000001">
    <property type="protein sequence ID" value="MBW8636979.1"/>
    <property type="molecule type" value="Genomic_DNA"/>
</dbReference>
<dbReference type="AlphaFoldDB" id="A0AAE2ZHU3"/>
<reference evidence="1" key="1">
    <citation type="submission" date="2021-08" db="EMBL/GenBank/DDBJ databases">
        <title>Hoeflea bacterium WL0058 sp. nov., isolated from the sediment.</title>
        <authorList>
            <person name="Wang L."/>
            <person name="Zhang D."/>
        </authorList>
    </citation>
    <scope>NUCLEOTIDE SEQUENCE</scope>
    <source>
        <strain evidence="1">WL0058</strain>
    </source>
</reference>
<accession>A0AAE2ZHU3</accession>